<evidence type="ECO:0000256" key="1">
    <source>
        <dbReference type="SAM" id="Phobius"/>
    </source>
</evidence>
<keyword evidence="3" id="KW-1185">Reference proteome</keyword>
<proteinExistence type="predicted"/>
<evidence type="ECO:0000313" key="2">
    <source>
        <dbReference type="EMBL" id="MBZ7986566.1"/>
    </source>
</evidence>
<gene>
    <name evidence="2" type="ORF">AVCANL283_00370</name>
</gene>
<feature type="transmembrane region" description="Helical" evidence="1">
    <location>
        <begin position="285"/>
        <end position="303"/>
    </location>
</feature>
<accession>A0ABS7WP70</accession>
<dbReference type="EMBL" id="JACGBB010000001">
    <property type="protein sequence ID" value="MBZ7986566.1"/>
    <property type="molecule type" value="Genomic_DNA"/>
</dbReference>
<comment type="caution">
    <text evidence="2">The sequence shown here is derived from an EMBL/GenBank/DDBJ whole genome shotgun (WGS) entry which is preliminary data.</text>
</comment>
<reference evidence="2 3" key="1">
    <citation type="submission" date="2020-07" db="EMBL/GenBank/DDBJ databases">
        <title>Transfer of Campylobacter canadensis to the novel genus Avispirillum gen. nov., that also includes two novel species recovered from migratory waterfowl: Avispirillum anseris sp. nov. and Avispirillum brantae sp. nov.</title>
        <authorList>
            <person name="Miller W.G."/>
            <person name="Chapman M.H."/>
            <person name="Yee E."/>
            <person name="Inglis G.D."/>
        </authorList>
    </citation>
    <scope>NUCLEOTIDE SEQUENCE [LARGE SCALE GENOMIC DNA]</scope>
    <source>
        <strain evidence="2 3">L283</strain>
    </source>
</reference>
<protein>
    <submittedName>
        <fullName evidence="2">Uncharacterized protein</fullName>
    </submittedName>
</protein>
<keyword evidence="1" id="KW-1133">Transmembrane helix</keyword>
<name>A0ABS7WP70_9BACT</name>
<organism evidence="2 3">
    <name type="scientific">Campylobacter canadensis</name>
    <dbReference type="NCBI Taxonomy" id="449520"/>
    <lineage>
        <taxon>Bacteria</taxon>
        <taxon>Pseudomonadati</taxon>
        <taxon>Campylobacterota</taxon>
        <taxon>Epsilonproteobacteria</taxon>
        <taxon>Campylobacterales</taxon>
        <taxon>Campylobacteraceae</taxon>
        <taxon>Campylobacter</taxon>
    </lineage>
</organism>
<feature type="transmembrane region" description="Helical" evidence="1">
    <location>
        <begin position="323"/>
        <end position="343"/>
    </location>
</feature>
<keyword evidence="1" id="KW-0472">Membrane</keyword>
<dbReference type="Proteomes" id="UP000786183">
    <property type="component" value="Unassembled WGS sequence"/>
</dbReference>
<dbReference type="RefSeq" id="WP_224315882.1">
    <property type="nucleotide sequence ID" value="NZ_JACGBB010000001.1"/>
</dbReference>
<sequence length="357" mass="42070">MKIKYETAKKPYYFLHNNKKMKEYNEEGYELELAHQTGATYVDSYKEIVELLCNITKSSFEIKIIKKIKDNYFIAVKLNDKIYCNFTAAEQYSYNFELDKENITHYKKLCTQEEFNIAKDLLSKLSKDFLDFSFKPLIELTGKELEAKEEEICTVFLMTMLSSCKCKGLCKFIINNEEIINYQENDNNIGIYQNKTQMFLDLERDYFYDKLRFNRWDFKNGNLYDGIIESEEEIPCLKKIKKPSTTPSDGATSRNSAKVEFKNPVLKEEAKVYDNPLRCISKRTFFCIMLVLFSVSLWAMIFIPSTHWILNKIFFFAKGDVKLIFMFLLFAGSIAAVNVSGYYDLEKIRKEEKELKK</sequence>
<evidence type="ECO:0000313" key="3">
    <source>
        <dbReference type="Proteomes" id="UP000786183"/>
    </source>
</evidence>
<keyword evidence="1" id="KW-0812">Transmembrane</keyword>